<keyword evidence="3" id="KW-1185">Reference proteome</keyword>
<dbReference type="EMBL" id="SACK01000001">
    <property type="protein sequence ID" value="RVU02384.1"/>
    <property type="molecule type" value="Genomic_DNA"/>
</dbReference>
<name>A0A3S2UMZ1_9SPHI</name>
<accession>A0A3S2UMZ1</accession>
<organism evidence="2 3">
    <name type="scientific">Mucilaginibacter limnophilus</name>
    <dbReference type="NCBI Taxonomy" id="1932778"/>
    <lineage>
        <taxon>Bacteria</taxon>
        <taxon>Pseudomonadati</taxon>
        <taxon>Bacteroidota</taxon>
        <taxon>Sphingobacteriia</taxon>
        <taxon>Sphingobacteriales</taxon>
        <taxon>Sphingobacteriaceae</taxon>
        <taxon>Mucilaginibacter</taxon>
    </lineage>
</organism>
<evidence type="ECO:0000313" key="2">
    <source>
        <dbReference type="EMBL" id="RVU02384.1"/>
    </source>
</evidence>
<feature type="domain" description="Integron Cassette Protein Hfx-Cass5" evidence="1">
    <location>
        <begin position="4"/>
        <end position="77"/>
    </location>
</feature>
<sequence length="100" mass="11818">MDIDHIEAIGINEQGQLYVKPCKKQFTLIWRSATQVHWNDTGSYLYSPKPTEWSYMDWYKHIVTVIADEYNCKLLVVNDTLWYSVDNELKGQIINFNSEL</sequence>
<protein>
    <recommendedName>
        <fullName evidence="1">Integron Cassette Protein Hfx-Cass5 domain-containing protein</fullName>
    </recommendedName>
</protein>
<comment type="caution">
    <text evidence="2">The sequence shown here is derived from an EMBL/GenBank/DDBJ whole genome shotgun (WGS) entry which is preliminary data.</text>
</comment>
<dbReference type="Pfam" id="PF18287">
    <property type="entry name" value="Hfx_Cass5"/>
    <property type="match status" value="1"/>
</dbReference>
<proteinExistence type="predicted"/>
<dbReference type="Gene3D" id="1.20.5.1210">
    <property type="entry name" value="Integron cassette protein helical domain"/>
    <property type="match status" value="1"/>
</dbReference>
<dbReference type="Proteomes" id="UP000282759">
    <property type="component" value="Unassembled WGS sequence"/>
</dbReference>
<dbReference type="RefSeq" id="WP_164849838.1">
    <property type="nucleotide sequence ID" value="NZ_SACK01000001.1"/>
</dbReference>
<dbReference type="InterPro" id="IPR041376">
    <property type="entry name" value="Hfx_Cass5"/>
</dbReference>
<dbReference type="AlphaFoldDB" id="A0A3S2UMZ1"/>
<dbReference type="Gene3D" id="2.20.20.40">
    <property type="entry name" value="Integron cassette protein"/>
    <property type="match status" value="1"/>
</dbReference>
<evidence type="ECO:0000259" key="1">
    <source>
        <dbReference type="Pfam" id="PF18287"/>
    </source>
</evidence>
<gene>
    <name evidence="2" type="ORF">EOD41_00130</name>
</gene>
<evidence type="ECO:0000313" key="3">
    <source>
        <dbReference type="Proteomes" id="UP000282759"/>
    </source>
</evidence>
<reference evidence="2 3" key="1">
    <citation type="submission" date="2019-01" db="EMBL/GenBank/DDBJ databases">
        <authorList>
            <person name="Chen W.-M."/>
        </authorList>
    </citation>
    <scope>NUCLEOTIDE SEQUENCE [LARGE SCALE GENOMIC DNA]</scope>
    <source>
        <strain evidence="2 3">YBJ-36</strain>
    </source>
</reference>